<gene>
    <name evidence="1" type="ORF">CesoFtcFv8_027093</name>
</gene>
<dbReference type="Proteomes" id="UP001335648">
    <property type="component" value="Unassembled WGS sequence"/>
</dbReference>
<organism evidence="1 2">
    <name type="scientific">Champsocephalus esox</name>
    <name type="common">pike icefish</name>
    <dbReference type="NCBI Taxonomy" id="159716"/>
    <lineage>
        <taxon>Eukaryota</taxon>
        <taxon>Metazoa</taxon>
        <taxon>Chordata</taxon>
        <taxon>Craniata</taxon>
        <taxon>Vertebrata</taxon>
        <taxon>Euteleostomi</taxon>
        <taxon>Actinopterygii</taxon>
        <taxon>Neopterygii</taxon>
        <taxon>Teleostei</taxon>
        <taxon>Neoteleostei</taxon>
        <taxon>Acanthomorphata</taxon>
        <taxon>Eupercaria</taxon>
        <taxon>Perciformes</taxon>
        <taxon>Notothenioidei</taxon>
        <taxon>Channichthyidae</taxon>
        <taxon>Champsocephalus</taxon>
    </lineage>
</organism>
<evidence type="ECO:0000313" key="2">
    <source>
        <dbReference type="Proteomes" id="UP001335648"/>
    </source>
</evidence>
<proteinExistence type="predicted"/>
<dbReference type="AlphaFoldDB" id="A0AAN8B0F3"/>
<name>A0AAN8B0F3_9TELE</name>
<comment type="caution">
    <text evidence="1">The sequence shown here is derived from an EMBL/GenBank/DDBJ whole genome shotgun (WGS) entry which is preliminary data.</text>
</comment>
<keyword evidence="2" id="KW-1185">Reference proteome</keyword>
<reference evidence="1 2" key="1">
    <citation type="journal article" date="2023" name="Mol. Biol. Evol.">
        <title>Genomics of Secondarily Temperate Adaptation in the Only Non-Antarctic Icefish.</title>
        <authorList>
            <person name="Rivera-Colon A.G."/>
            <person name="Rayamajhi N."/>
            <person name="Minhas B.F."/>
            <person name="Madrigal G."/>
            <person name="Bilyk K.T."/>
            <person name="Yoon V."/>
            <person name="Hune M."/>
            <person name="Gregory S."/>
            <person name="Cheng C.H.C."/>
            <person name="Catchen J.M."/>
        </authorList>
    </citation>
    <scope>NUCLEOTIDE SEQUENCE [LARGE SCALE GENOMIC DNA]</scope>
    <source>
        <strain evidence="1">JC2023a</strain>
    </source>
</reference>
<protein>
    <submittedName>
        <fullName evidence="1">Uncharacterized protein</fullName>
    </submittedName>
</protein>
<evidence type="ECO:0000313" key="1">
    <source>
        <dbReference type="EMBL" id="KAK5876091.1"/>
    </source>
</evidence>
<accession>A0AAN8B0F3</accession>
<dbReference type="EMBL" id="JAULUE010002068">
    <property type="protein sequence ID" value="KAK5876091.1"/>
    <property type="molecule type" value="Genomic_DNA"/>
</dbReference>
<sequence length="82" mass="9183">MEKERVYVFVLGQKGVLLPQDVAFKAEEVGFLWRKRSQNRLGPDTVFPAFLDQGHPAADQAASFYGTKEVFCPLMDPGCFGE</sequence>